<accession>A0ABS1VWI5</accession>
<evidence type="ECO:0000313" key="2">
    <source>
        <dbReference type="EMBL" id="MBL7258841.1"/>
    </source>
</evidence>
<keyword evidence="1" id="KW-0472">Membrane</keyword>
<feature type="transmembrane region" description="Helical" evidence="1">
    <location>
        <begin position="37"/>
        <end position="57"/>
    </location>
</feature>
<keyword evidence="1" id="KW-1133">Transmembrane helix</keyword>
<feature type="transmembrane region" description="Helical" evidence="1">
    <location>
        <begin position="69"/>
        <end position="92"/>
    </location>
</feature>
<gene>
    <name evidence="2" type="ORF">JKJ07_31470</name>
</gene>
<dbReference type="RefSeq" id="WP_202995492.1">
    <property type="nucleotide sequence ID" value="NZ_JAENHO010000009.1"/>
</dbReference>
<dbReference type="EMBL" id="JAENHO010000009">
    <property type="protein sequence ID" value="MBL7258841.1"/>
    <property type="molecule type" value="Genomic_DNA"/>
</dbReference>
<sequence length="94" mass="10025">MKRTDEQVRSAARTYWAIGLVLYGYLSYQGYRTLGDNSALLLLTPLAGASAGAIIGWRKGGQSLALLHAAVWLLITTAGVWALAVTAFLVVLST</sequence>
<organism evidence="2 3">
    <name type="scientific">Paractinoplanes lichenicola</name>
    <dbReference type="NCBI Taxonomy" id="2802976"/>
    <lineage>
        <taxon>Bacteria</taxon>
        <taxon>Bacillati</taxon>
        <taxon>Actinomycetota</taxon>
        <taxon>Actinomycetes</taxon>
        <taxon>Micromonosporales</taxon>
        <taxon>Micromonosporaceae</taxon>
        <taxon>Paractinoplanes</taxon>
    </lineage>
</organism>
<keyword evidence="1" id="KW-0812">Transmembrane</keyword>
<protein>
    <submittedName>
        <fullName evidence="2">Uncharacterized protein</fullName>
    </submittedName>
</protein>
<proteinExistence type="predicted"/>
<dbReference type="Proteomes" id="UP000598996">
    <property type="component" value="Unassembled WGS sequence"/>
</dbReference>
<evidence type="ECO:0000256" key="1">
    <source>
        <dbReference type="SAM" id="Phobius"/>
    </source>
</evidence>
<keyword evidence="3" id="KW-1185">Reference proteome</keyword>
<evidence type="ECO:0000313" key="3">
    <source>
        <dbReference type="Proteomes" id="UP000598996"/>
    </source>
</evidence>
<feature type="transmembrane region" description="Helical" evidence="1">
    <location>
        <begin position="12"/>
        <end position="31"/>
    </location>
</feature>
<reference evidence="2 3" key="1">
    <citation type="submission" date="2021-01" db="EMBL/GenBank/DDBJ databases">
        <title>Actinoplanes sp. nov. LDG1-01 isolated from lichen.</title>
        <authorList>
            <person name="Saeng-In P."/>
            <person name="Phongsopitanun W."/>
            <person name="Kanchanasin P."/>
            <person name="Yuki M."/>
            <person name="Kudo T."/>
            <person name="Ohkuma M."/>
            <person name="Tanasupawat S."/>
        </authorList>
    </citation>
    <scope>NUCLEOTIDE SEQUENCE [LARGE SCALE GENOMIC DNA]</scope>
    <source>
        <strain evidence="2 3">LDG1-01</strain>
    </source>
</reference>
<name>A0ABS1VWI5_9ACTN</name>
<comment type="caution">
    <text evidence="2">The sequence shown here is derived from an EMBL/GenBank/DDBJ whole genome shotgun (WGS) entry which is preliminary data.</text>
</comment>